<organism evidence="1">
    <name type="scientific">Rhizophora mucronata</name>
    <name type="common">Asiatic mangrove</name>
    <dbReference type="NCBI Taxonomy" id="61149"/>
    <lineage>
        <taxon>Eukaryota</taxon>
        <taxon>Viridiplantae</taxon>
        <taxon>Streptophyta</taxon>
        <taxon>Embryophyta</taxon>
        <taxon>Tracheophyta</taxon>
        <taxon>Spermatophyta</taxon>
        <taxon>Magnoliopsida</taxon>
        <taxon>eudicotyledons</taxon>
        <taxon>Gunneridae</taxon>
        <taxon>Pentapetalae</taxon>
        <taxon>rosids</taxon>
        <taxon>fabids</taxon>
        <taxon>Malpighiales</taxon>
        <taxon>Rhizophoraceae</taxon>
        <taxon>Rhizophora</taxon>
    </lineage>
</organism>
<sequence length="18" mass="2062">MSYTMMIAFPIPINPTHP</sequence>
<reference evidence="1" key="1">
    <citation type="submission" date="2018-02" db="EMBL/GenBank/DDBJ databases">
        <title>Rhizophora mucronata_Transcriptome.</title>
        <authorList>
            <person name="Meera S.P."/>
            <person name="Sreeshan A."/>
            <person name="Augustine A."/>
        </authorList>
    </citation>
    <scope>NUCLEOTIDE SEQUENCE</scope>
    <source>
        <tissue evidence="1">Leaf</tissue>
    </source>
</reference>
<evidence type="ECO:0000313" key="1">
    <source>
        <dbReference type="EMBL" id="MBX56344.1"/>
    </source>
</evidence>
<name>A0A2P2PNQ9_RHIMU</name>
<proteinExistence type="predicted"/>
<accession>A0A2P2PNQ9</accession>
<dbReference type="AlphaFoldDB" id="A0A2P2PNQ9"/>
<protein>
    <submittedName>
        <fullName evidence="1">Uncharacterized protein</fullName>
    </submittedName>
</protein>
<dbReference type="EMBL" id="GGEC01075860">
    <property type="protein sequence ID" value="MBX56344.1"/>
    <property type="molecule type" value="Transcribed_RNA"/>
</dbReference>